<dbReference type="EMBL" id="PDND01000259">
    <property type="protein sequence ID" value="PGH29258.1"/>
    <property type="molecule type" value="Genomic_DNA"/>
</dbReference>
<organism evidence="3 4">
    <name type="scientific">[Emmonsia] crescens</name>
    <dbReference type="NCBI Taxonomy" id="73230"/>
    <lineage>
        <taxon>Eukaryota</taxon>
        <taxon>Fungi</taxon>
        <taxon>Dikarya</taxon>
        <taxon>Ascomycota</taxon>
        <taxon>Pezizomycotina</taxon>
        <taxon>Eurotiomycetes</taxon>
        <taxon>Eurotiomycetidae</taxon>
        <taxon>Onygenales</taxon>
        <taxon>Ajellomycetaceae</taxon>
        <taxon>Emergomyces</taxon>
    </lineage>
</organism>
<evidence type="ECO:0000313" key="3">
    <source>
        <dbReference type="EMBL" id="PGH29258.1"/>
    </source>
</evidence>
<dbReference type="Proteomes" id="UP000226031">
    <property type="component" value="Unassembled WGS sequence"/>
</dbReference>
<accession>A0A2B7Z7Y5</accession>
<comment type="caution">
    <text evidence="3">The sequence shown here is derived from an EMBL/GenBank/DDBJ whole genome shotgun (WGS) entry which is preliminary data.</text>
</comment>
<evidence type="ECO:0000313" key="4">
    <source>
        <dbReference type="Proteomes" id="UP000226031"/>
    </source>
</evidence>
<dbReference type="VEuPathDB" id="FungiDB:EMCG_09651"/>
<keyword evidence="2" id="KW-0732">Signal</keyword>
<dbReference type="STRING" id="73230.A0A2B7Z7Y5"/>
<proteinExistence type="predicted"/>
<feature type="region of interest" description="Disordered" evidence="1">
    <location>
        <begin position="158"/>
        <end position="178"/>
    </location>
</feature>
<feature type="signal peptide" evidence="2">
    <location>
        <begin position="1"/>
        <end position="17"/>
    </location>
</feature>
<feature type="chain" id="PRO_5012134664" evidence="2">
    <location>
        <begin position="18"/>
        <end position="198"/>
    </location>
</feature>
<evidence type="ECO:0000256" key="2">
    <source>
        <dbReference type="SAM" id="SignalP"/>
    </source>
</evidence>
<gene>
    <name evidence="3" type="ORF">GX50_07997</name>
</gene>
<protein>
    <submittedName>
        <fullName evidence="3">Uncharacterized protein</fullName>
    </submittedName>
</protein>
<reference evidence="3 4" key="1">
    <citation type="submission" date="2017-10" db="EMBL/GenBank/DDBJ databases">
        <title>Comparative genomics in systemic dimorphic fungi from Ajellomycetaceae.</title>
        <authorList>
            <person name="Munoz J.F."/>
            <person name="Mcewen J.G."/>
            <person name="Clay O.K."/>
            <person name="Cuomo C.A."/>
        </authorList>
    </citation>
    <scope>NUCLEOTIDE SEQUENCE [LARGE SCALE GENOMIC DNA]</scope>
    <source>
        <strain evidence="3 4">UAMH4076</strain>
    </source>
</reference>
<keyword evidence="4" id="KW-1185">Reference proteome</keyword>
<dbReference type="AlphaFoldDB" id="A0A2B7Z7Y5"/>
<name>A0A2B7Z7Y5_9EURO</name>
<sequence length="198" mass="19660">MMKTTFLTLYLAALAMAQLSTTVVPATTTTTGPVTVFPVMIPAASPIPSEASIVGVGPDAITFGIDIGCVPNIVNGRCEEFEGLDSITVIQGPKTHSQRVSLSGAVADAACSLDGTTLAVCTVKLESGEVKATAVSTLSGSEVETLFAPITATAGIEKLTGGSPQNTGSPPNAGPRATGNANWAIGGAAAALVMAAAL</sequence>
<evidence type="ECO:0000256" key="1">
    <source>
        <dbReference type="SAM" id="MobiDB-lite"/>
    </source>
</evidence>